<gene>
    <name evidence="1" type="ORF">SSYRP_v1c09880</name>
</gene>
<dbReference type="Proteomes" id="UP000013963">
    <property type="component" value="Chromosome"/>
</dbReference>
<protein>
    <submittedName>
        <fullName evidence="1">Uncharacterized protein</fullName>
    </submittedName>
</protein>
<dbReference type="RefSeq" id="WP_016341214.1">
    <property type="nucleotide sequence ID" value="NC_021284.1"/>
</dbReference>
<dbReference type="HOGENOM" id="CLU_1389452_0_0_14"/>
<dbReference type="OrthoDB" id="389337at2"/>
<evidence type="ECO:0000313" key="1">
    <source>
        <dbReference type="EMBL" id="AGM26575.1"/>
    </source>
</evidence>
<dbReference type="AlphaFoldDB" id="R4UKB7"/>
<dbReference type="EMBL" id="CP005078">
    <property type="protein sequence ID" value="AGM26575.1"/>
    <property type="molecule type" value="Genomic_DNA"/>
</dbReference>
<reference evidence="1 2" key="1">
    <citation type="journal article" date="2013" name="Genome Biol. Evol.">
        <title>Complete genomes of two dipteran-associated spiroplasmas provided insights into the origin, dynamics, and impacts of viral invasion in spiroplasma.</title>
        <authorList>
            <person name="Ku C."/>
            <person name="Lo W.S."/>
            <person name="Chen L.L."/>
            <person name="Kuo C.H."/>
        </authorList>
    </citation>
    <scope>NUCLEOTIDE SEQUENCE [LARGE SCALE GENOMIC DNA]</scope>
    <source>
        <strain evidence="1">EA-1</strain>
    </source>
</reference>
<evidence type="ECO:0000313" key="2">
    <source>
        <dbReference type="Proteomes" id="UP000013963"/>
    </source>
</evidence>
<accession>R4UKB7</accession>
<keyword evidence="2" id="KW-1185">Reference proteome</keyword>
<dbReference type="KEGG" id="ssyr:SSYRP_v1c09880"/>
<dbReference type="PATRIC" id="fig|1276229.3.peg.978"/>
<sequence>MKNLLTIISTISLTSSGFLSTNLLNVNNPNNNFTVANFNTKTRTLNNIWDKVGINHSVVTASSGTDDKPDTKTAAKATAKISWYDIINKSNYVNAHGYFAFHPYKNPWFKDTLQLTFKSEKSTVNSRIWEFSDTDDQWSGWGHQTSQISLTLKAVYNDEEGITALELISYIYARTAGSVHECSTTSKVDSIQFLLG</sequence>
<name>R4UKB7_9MOLU</name>
<organism evidence="1 2">
    <name type="scientific">Spiroplasma syrphidicola EA-1</name>
    <dbReference type="NCBI Taxonomy" id="1276229"/>
    <lineage>
        <taxon>Bacteria</taxon>
        <taxon>Bacillati</taxon>
        <taxon>Mycoplasmatota</taxon>
        <taxon>Mollicutes</taxon>
        <taxon>Entomoplasmatales</taxon>
        <taxon>Spiroplasmataceae</taxon>
        <taxon>Spiroplasma</taxon>
    </lineage>
</organism>
<proteinExistence type="predicted"/>